<evidence type="ECO:0000313" key="4">
    <source>
        <dbReference type="Proteomes" id="UP001500449"/>
    </source>
</evidence>
<dbReference type="InterPro" id="IPR053173">
    <property type="entry name" value="SAM-binding_MTase"/>
</dbReference>
<name>A0ABN2NT34_9PSEU</name>
<evidence type="ECO:0000259" key="1">
    <source>
        <dbReference type="Pfam" id="PF08241"/>
    </source>
</evidence>
<feature type="domain" description="S-adenosylmethionine-dependent methyltransferase Rv2258c-like winged HTH" evidence="2">
    <location>
        <begin position="21"/>
        <end position="83"/>
    </location>
</feature>
<gene>
    <name evidence="3" type="ORF">GCM10009836_70500</name>
</gene>
<dbReference type="InterPro" id="IPR048711">
    <property type="entry name" value="WHD_Rv2258c"/>
</dbReference>
<dbReference type="Pfam" id="PF08241">
    <property type="entry name" value="Methyltransf_11"/>
    <property type="match status" value="1"/>
</dbReference>
<dbReference type="GO" id="GO:0032259">
    <property type="term" value="P:methylation"/>
    <property type="evidence" value="ECO:0007669"/>
    <property type="project" value="UniProtKB-KW"/>
</dbReference>
<dbReference type="PANTHER" id="PTHR45128">
    <property type="entry name" value="METHYLTRANSFERASE TYPE 11"/>
    <property type="match status" value="1"/>
</dbReference>
<comment type="caution">
    <text evidence="3">The sequence shown here is derived from an EMBL/GenBank/DDBJ whole genome shotgun (WGS) entry which is preliminary data.</text>
</comment>
<evidence type="ECO:0000259" key="2">
    <source>
        <dbReference type="Pfam" id="PF21320"/>
    </source>
</evidence>
<accession>A0ABN2NT34</accession>
<dbReference type="SUPFAM" id="SSF53335">
    <property type="entry name" value="S-adenosyl-L-methionine-dependent methyltransferases"/>
    <property type="match status" value="1"/>
</dbReference>
<dbReference type="InterPro" id="IPR036390">
    <property type="entry name" value="WH_DNA-bd_sf"/>
</dbReference>
<dbReference type="Gene3D" id="1.10.10.10">
    <property type="entry name" value="Winged helix-like DNA-binding domain superfamily/Winged helix DNA-binding domain"/>
    <property type="match status" value="1"/>
</dbReference>
<evidence type="ECO:0000313" key="3">
    <source>
        <dbReference type="EMBL" id="GAA1878990.1"/>
    </source>
</evidence>
<dbReference type="EMBL" id="BAAAQK010000028">
    <property type="protein sequence ID" value="GAA1878990.1"/>
    <property type="molecule type" value="Genomic_DNA"/>
</dbReference>
<dbReference type="PANTHER" id="PTHR45128:SF1">
    <property type="entry name" value="S-ADENOSYLMETHIONINE-DEPENDENT METHYLTRANSFERASE RV2258C"/>
    <property type="match status" value="1"/>
</dbReference>
<dbReference type="InterPro" id="IPR013216">
    <property type="entry name" value="Methyltransf_11"/>
</dbReference>
<dbReference type="Proteomes" id="UP001500449">
    <property type="component" value="Unassembled WGS sequence"/>
</dbReference>
<feature type="domain" description="Methyltransferase type 11" evidence="1">
    <location>
        <begin position="164"/>
        <end position="256"/>
    </location>
</feature>
<dbReference type="RefSeq" id="WP_344427502.1">
    <property type="nucleotide sequence ID" value="NZ_BAAAQK010000028.1"/>
</dbReference>
<keyword evidence="3" id="KW-0808">Transferase</keyword>
<reference evidence="3 4" key="1">
    <citation type="journal article" date="2019" name="Int. J. Syst. Evol. Microbiol.">
        <title>The Global Catalogue of Microorganisms (GCM) 10K type strain sequencing project: providing services to taxonomists for standard genome sequencing and annotation.</title>
        <authorList>
            <consortium name="The Broad Institute Genomics Platform"/>
            <consortium name="The Broad Institute Genome Sequencing Center for Infectious Disease"/>
            <person name="Wu L."/>
            <person name="Ma J."/>
        </authorList>
    </citation>
    <scope>NUCLEOTIDE SEQUENCE [LARGE SCALE GENOMIC DNA]</scope>
    <source>
        <strain evidence="3 4">JCM 16009</strain>
    </source>
</reference>
<keyword evidence="3" id="KW-0489">Methyltransferase</keyword>
<sequence length="334" mass="34061">MAQSPAERLADLTLGHVLVTAIALGHRTGLLQALPGSEAEIAGRAGAAPRYVREWLGCLVAGGIVTHAAGHYAFADGYAPLLTGASPANVAPTAEMLTRLTAMAPEVAARFADGAGIPPRVYAARAGETLGEPRRHLYDAVFVSGFLAPVPGLLARLRAGARVLDVGCGTGQTTRLVAQEFGSSQVTGIDVVPEAIALAAAGAPLPNLTYEVGDAVALSGEYDVVLAVDVVHDLPRPVEALAAVRRVLVRGGVLVMVDAGFPGDLDALAGDPVAAAAYGVSLLHCLPISLDGRGAGLGAMWGRERAVATLREAGFAQVDVLPAPRPQNAVYVAS</sequence>
<dbReference type="Pfam" id="PF21320">
    <property type="entry name" value="WHD_Rv2258c"/>
    <property type="match status" value="1"/>
</dbReference>
<dbReference type="InterPro" id="IPR029063">
    <property type="entry name" value="SAM-dependent_MTases_sf"/>
</dbReference>
<dbReference type="SUPFAM" id="SSF46785">
    <property type="entry name" value="Winged helix' DNA-binding domain"/>
    <property type="match status" value="1"/>
</dbReference>
<dbReference type="CDD" id="cd02440">
    <property type="entry name" value="AdoMet_MTases"/>
    <property type="match status" value="1"/>
</dbReference>
<protein>
    <submittedName>
        <fullName evidence="3">Methyltransferase domain-containing protein</fullName>
    </submittedName>
</protein>
<organism evidence="3 4">
    <name type="scientific">Pseudonocardia ailaonensis</name>
    <dbReference type="NCBI Taxonomy" id="367279"/>
    <lineage>
        <taxon>Bacteria</taxon>
        <taxon>Bacillati</taxon>
        <taxon>Actinomycetota</taxon>
        <taxon>Actinomycetes</taxon>
        <taxon>Pseudonocardiales</taxon>
        <taxon>Pseudonocardiaceae</taxon>
        <taxon>Pseudonocardia</taxon>
    </lineage>
</organism>
<dbReference type="InterPro" id="IPR036388">
    <property type="entry name" value="WH-like_DNA-bd_sf"/>
</dbReference>
<dbReference type="GO" id="GO:0008168">
    <property type="term" value="F:methyltransferase activity"/>
    <property type="evidence" value="ECO:0007669"/>
    <property type="project" value="UniProtKB-KW"/>
</dbReference>
<proteinExistence type="predicted"/>
<dbReference type="Gene3D" id="3.40.50.150">
    <property type="entry name" value="Vaccinia Virus protein VP39"/>
    <property type="match status" value="1"/>
</dbReference>
<keyword evidence="4" id="KW-1185">Reference proteome</keyword>